<dbReference type="InterPro" id="IPR025113">
    <property type="entry name" value="TRL-like"/>
</dbReference>
<name>A0A330L5Z9_9BACT</name>
<dbReference type="Proteomes" id="UP000248168">
    <property type="component" value="Unassembled WGS sequence"/>
</dbReference>
<proteinExistence type="predicted"/>
<organism evidence="2 3">
    <name type="scientific">Nitrospira lenta</name>
    <dbReference type="NCBI Taxonomy" id="1436998"/>
    <lineage>
        <taxon>Bacteria</taxon>
        <taxon>Pseudomonadati</taxon>
        <taxon>Nitrospirota</taxon>
        <taxon>Nitrospiria</taxon>
        <taxon>Nitrospirales</taxon>
        <taxon>Nitrospiraceae</taxon>
        <taxon>Nitrospira</taxon>
    </lineage>
</organism>
<dbReference type="Pfam" id="PF13146">
    <property type="entry name" value="TRL"/>
    <property type="match status" value="1"/>
</dbReference>
<dbReference type="OrthoDB" id="6078409at2"/>
<evidence type="ECO:0000313" key="2">
    <source>
        <dbReference type="EMBL" id="SPP64770.1"/>
    </source>
</evidence>
<keyword evidence="1" id="KW-0732">Signal</keyword>
<feature type="signal peptide" evidence="1">
    <location>
        <begin position="1"/>
        <end position="21"/>
    </location>
</feature>
<evidence type="ECO:0000256" key="1">
    <source>
        <dbReference type="SAM" id="SignalP"/>
    </source>
</evidence>
<dbReference type="PROSITE" id="PS51257">
    <property type="entry name" value="PROKAR_LIPOPROTEIN"/>
    <property type="match status" value="1"/>
</dbReference>
<gene>
    <name evidence="2" type="ORF">NITLEN_20410</name>
</gene>
<dbReference type="RefSeq" id="WP_121989106.1">
    <property type="nucleotide sequence ID" value="NZ_OUNR01000012.1"/>
</dbReference>
<feature type="chain" id="PRO_5016431187" evidence="1">
    <location>
        <begin position="22"/>
        <end position="113"/>
    </location>
</feature>
<keyword evidence="3" id="KW-1185">Reference proteome</keyword>
<evidence type="ECO:0000313" key="3">
    <source>
        <dbReference type="Proteomes" id="UP000248168"/>
    </source>
</evidence>
<dbReference type="AlphaFoldDB" id="A0A330L5Z9"/>
<dbReference type="InParanoid" id="A0A330L5Z9"/>
<sequence length="113" mass="11648">MKRVLMSLSVVVFAGMLSACAGVGGYTQPAGMTPTAWIFMETTSGGILHDNGATPTKVGKACGTSIMGIVATGDTSVEAAMNQGGIKKAVYTEQYIKSIMGFFVEVCTVVKGN</sequence>
<reference evidence="3" key="1">
    <citation type="submission" date="2018-04" db="EMBL/GenBank/DDBJ databases">
        <authorList>
            <person name="Lucker S."/>
            <person name="Sakoula D."/>
        </authorList>
    </citation>
    <scope>NUCLEOTIDE SEQUENCE [LARGE SCALE GENOMIC DNA]</scope>
</reference>
<accession>A0A330L5Z9</accession>
<dbReference type="EMBL" id="OUNR01000012">
    <property type="protein sequence ID" value="SPP64770.1"/>
    <property type="molecule type" value="Genomic_DNA"/>
</dbReference>
<protein>
    <submittedName>
        <fullName evidence="2">Putative TRL-like protein family</fullName>
    </submittedName>
</protein>